<accession>A0A0J6F3Z2</accession>
<dbReference type="EMBL" id="DS268109">
    <property type="protein sequence ID" value="KMM64010.1"/>
    <property type="molecule type" value="Genomic_DNA"/>
</dbReference>
<organism evidence="1 2">
    <name type="scientific">Coccidioides posadasii RMSCC 3488</name>
    <dbReference type="NCBI Taxonomy" id="454284"/>
    <lineage>
        <taxon>Eukaryota</taxon>
        <taxon>Fungi</taxon>
        <taxon>Dikarya</taxon>
        <taxon>Ascomycota</taxon>
        <taxon>Pezizomycotina</taxon>
        <taxon>Eurotiomycetes</taxon>
        <taxon>Eurotiomycetidae</taxon>
        <taxon>Onygenales</taxon>
        <taxon>Onygenaceae</taxon>
        <taxon>Coccidioides</taxon>
    </lineage>
</organism>
<evidence type="ECO:0000313" key="2">
    <source>
        <dbReference type="Proteomes" id="UP000054567"/>
    </source>
</evidence>
<dbReference type="Proteomes" id="UP000054567">
    <property type="component" value="Unassembled WGS sequence"/>
</dbReference>
<name>A0A0J6F3Z2_COCPO</name>
<proteinExistence type="predicted"/>
<reference evidence="2" key="3">
    <citation type="journal article" date="2010" name="Genome Res.">
        <title>Population genomic sequencing of Coccidioides fungi reveals recent hybridization and transposon control.</title>
        <authorList>
            <person name="Neafsey D.E."/>
            <person name="Barker B.M."/>
            <person name="Sharpton T.J."/>
            <person name="Stajich J.E."/>
            <person name="Park D.J."/>
            <person name="Whiston E."/>
            <person name="Hung C.-Y."/>
            <person name="McMahan C."/>
            <person name="White J."/>
            <person name="Sykes S."/>
            <person name="Heiman D."/>
            <person name="Young S."/>
            <person name="Zeng Q."/>
            <person name="Abouelleil A."/>
            <person name="Aftuck L."/>
            <person name="Bessette D."/>
            <person name="Brown A."/>
            <person name="FitzGerald M."/>
            <person name="Lui A."/>
            <person name="Macdonald J.P."/>
            <person name="Priest M."/>
            <person name="Orbach M.J."/>
            <person name="Galgiani J.N."/>
            <person name="Kirkland T.N."/>
            <person name="Cole G.T."/>
            <person name="Birren B.W."/>
            <person name="Henn M.R."/>
            <person name="Taylor J.W."/>
            <person name="Rounsley S.D."/>
        </authorList>
    </citation>
    <scope>NUCLEOTIDE SEQUENCE [LARGE SCALE GENOMIC DNA]</scope>
    <source>
        <strain evidence="2">RMSCC 3488</strain>
    </source>
</reference>
<dbReference type="AlphaFoldDB" id="A0A0J6F3Z2"/>
<sequence>MWLSIYSRMNAEGATRYKSDETRITIDLGMEIIQGAMKTIEFGNLSPFQGDDGNSPVFKVNLEKRKERMTQLRGIGWKRKGIGEGCVEEHQDRDRLLTPMAQLDL</sequence>
<protein>
    <submittedName>
        <fullName evidence="1">Uncharacterized protein</fullName>
    </submittedName>
</protein>
<reference evidence="1 2" key="1">
    <citation type="submission" date="2007-06" db="EMBL/GenBank/DDBJ databases">
        <title>The Genome Sequence of Coccidioides posadasii RMSCC_3488.</title>
        <authorList>
            <consortium name="Coccidioides Genome Resources Consortium"/>
            <consortium name="The Broad Institute Genome Sequencing Platform"/>
            <person name="Henn M.R."/>
            <person name="Sykes S."/>
            <person name="Young S."/>
            <person name="Jaffe D."/>
            <person name="Berlin A."/>
            <person name="Alvarez P."/>
            <person name="Butler J."/>
            <person name="Gnerre S."/>
            <person name="Grabherr M."/>
            <person name="Mauceli E."/>
            <person name="Brockman W."/>
            <person name="Kodira C."/>
            <person name="Alvarado L."/>
            <person name="Zeng Q."/>
            <person name="Crawford M."/>
            <person name="Antoine C."/>
            <person name="Devon K."/>
            <person name="Galgiani J."/>
            <person name="Orsborn K."/>
            <person name="Lewis M.L."/>
            <person name="Nusbaum C."/>
            <person name="Galagan J."/>
            <person name="Birren B."/>
        </authorList>
    </citation>
    <scope>NUCLEOTIDE SEQUENCE [LARGE SCALE GENOMIC DNA]</scope>
    <source>
        <strain evidence="1 2">RMSCC 3488</strain>
    </source>
</reference>
<gene>
    <name evidence="1" type="ORF">CPAG_00362</name>
</gene>
<dbReference type="VEuPathDB" id="FungiDB:CPAG_00362"/>
<reference evidence="2" key="2">
    <citation type="journal article" date="2009" name="Genome Res.">
        <title>Comparative genomic analyses of the human fungal pathogens Coccidioides and their relatives.</title>
        <authorList>
            <person name="Sharpton T.J."/>
            <person name="Stajich J.E."/>
            <person name="Rounsley S.D."/>
            <person name="Gardner M.J."/>
            <person name="Wortman J.R."/>
            <person name="Jordar V.S."/>
            <person name="Maiti R."/>
            <person name="Kodira C.D."/>
            <person name="Neafsey D.E."/>
            <person name="Zeng Q."/>
            <person name="Hung C.-Y."/>
            <person name="McMahan C."/>
            <person name="Muszewska A."/>
            <person name="Grynberg M."/>
            <person name="Mandel M.A."/>
            <person name="Kellner E.M."/>
            <person name="Barker B.M."/>
            <person name="Galgiani J.N."/>
            <person name="Orbach M.J."/>
            <person name="Kirkland T.N."/>
            <person name="Cole G.T."/>
            <person name="Henn M.R."/>
            <person name="Birren B.W."/>
            <person name="Taylor J.W."/>
        </authorList>
    </citation>
    <scope>NUCLEOTIDE SEQUENCE [LARGE SCALE GENOMIC DNA]</scope>
    <source>
        <strain evidence="2">RMSCC 3488</strain>
    </source>
</reference>
<evidence type="ECO:0000313" key="1">
    <source>
        <dbReference type="EMBL" id="KMM64010.1"/>
    </source>
</evidence>